<evidence type="ECO:0000256" key="4">
    <source>
        <dbReference type="SAM" id="MobiDB-lite"/>
    </source>
</evidence>
<keyword evidence="2" id="KW-0547">Nucleotide-binding</keyword>
<name>A0A5D2XWR0_GOSMU</name>
<dbReference type="FunFam" id="3.40.50.300:FF:000792">
    <property type="entry name" value="ABC transporter F family member 4"/>
    <property type="match status" value="1"/>
</dbReference>
<evidence type="ECO:0000256" key="3">
    <source>
        <dbReference type="ARBA" id="ARBA00022840"/>
    </source>
</evidence>
<proteinExistence type="predicted"/>
<feature type="region of interest" description="Disordered" evidence="4">
    <location>
        <begin position="452"/>
        <end position="472"/>
    </location>
</feature>
<dbReference type="FunFam" id="3.40.50.300:FF:001124">
    <property type="entry name" value="ABC transporter F family member 4"/>
    <property type="match status" value="1"/>
</dbReference>
<dbReference type="SMART" id="SM00382">
    <property type="entry name" value="AAA"/>
    <property type="match status" value="2"/>
</dbReference>
<evidence type="ECO:0000313" key="6">
    <source>
        <dbReference type="EMBL" id="TYJ18384.1"/>
    </source>
</evidence>
<dbReference type="PROSITE" id="PS00211">
    <property type="entry name" value="ABC_TRANSPORTER_1"/>
    <property type="match status" value="1"/>
</dbReference>
<dbReference type="Gene3D" id="3.40.50.300">
    <property type="entry name" value="P-loop containing nucleotide triphosphate hydrolases"/>
    <property type="match status" value="2"/>
</dbReference>
<sequence>MGKKKQEESGATAKVKGGSKDVKKEKLSVSAMLASMDQKPDKPKKGVSSSAKPKVKGPKVSSYTDGIDLPPSDEEEEQEEYASEEEQTQSNRHQRQGLRPLETSISEKEQKKREKKEMLAAQAAEQAKLEALRDDHDTFTVVIGSRASVLDGEDEADANVKDITIDNFSVSARGKELLKNASVKISHGKRYGLVGPNGMGKSTLLKLLAWRKIPVPKNIDVLLVEQEVVGDDRTALQAVVSANEELLRLREEVTALQNSSSGNGGEDDGDLNGDDAGERLAELYDKLQILGSDAAEAQASKILAGLGFTKQMQGRPTQSFSGGWRMRISLARALFVQPTLLLLDEPTNHLDLRAVLWLEEYLFRWKKTLVVVSHDRDFLNTVCTDIIHLHDFKLQFYRGNFDDFESGYEQRRKEMNKKFEIYEKQVKAAKRSGNRVQQEKVKDRAKFAAAKEAAKSKGKGKGKIDEDETPAEAPKKWRDYSVEFHFPEPTELTPPLLQIINVSFSYPNREDFRLSDVDVGIDMGTRVAIVGPNGAGKSTLLNLIAGDLVPTEGEVRRSQKLRIGRYSQHFVDLLIMEETPVQYLLRLHPDQEGLSKQEAVRAKLGKFGLPSHNHLTPIAKLSGGQKARVVFTSISMSKPHILLLDEPTNHLDMQSIDALADALDEFTGGVVLVSHDSRLISRVCEDEEKSQIWVVDNGTVNTFPGSFEDYKEELQREIRAEVDD</sequence>
<dbReference type="AlphaFoldDB" id="A0A5D2XWR0"/>
<protein>
    <recommendedName>
        <fullName evidence="5">ABC transporter domain-containing protein</fullName>
    </recommendedName>
</protein>
<feature type="domain" description="ABC transporter" evidence="5">
    <location>
        <begin position="163"/>
        <end position="416"/>
    </location>
</feature>
<dbReference type="Pfam" id="PF00005">
    <property type="entry name" value="ABC_tran"/>
    <property type="match status" value="2"/>
</dbReference>
<dbReference type="InterPro" id="IPR027417">
    <property type="entry name" value="P-loop_NTPase"/>
</dbReference>
<feature type="region of interest" description="Disordered" evidence="4">
    <location>
        <begin position="1"/>
        <end position="117"/>
    </location>
</feature>
<reference evidence="6 7" key="1">
    <citation type="submission" date="2019-07" db="EMBL/GenBank/DDBJ databases">
        <title>WGS assembly of Gossypium mustelinum.</title>
        <authorList>
            <person name="Chen Z.J."/>
            <person name="Sreedasyam A."/>
            <person name="Ando A."/>
            <person name="Song Q."/>
            <person name="De L."/>
            <person name="Hulse-Kemp A."/>
            <person name="Ding M."/>
            <person name="Ye W."/>
            <person name="Kirkbride R."/>
            <person name="Jenkins J."/>
            <person name="Plott C."/>
            <person name="Lovell J."/>
            <person name="Lin Y.-M."/>
            <person name="Vaughn R."/>
            <person name="Liu B."/>
            <person name="Li W."/>
            <person name="Simpson S."/>
            <person name="Scheffler B."/>
            <person name="Saski C."/>
            <person name="Grover C."/>
            <person name="Hu G."/>
            <person name="Conover J."/>
            <person name="Carlson J."/>
            <person name="Shu S."/>
            <person name="Boston L."/>
            <person name="Williams M."/>
            <person name="Peterson D."/>
            <person name="Mcgee K."/>
            <person name="Jones D."/>
            <person name="Wendel J."/>
            <person name="Stelly D."/>
            <person name="Grimwood J."/>
            <person name="Schmutz J."/>
        </authorList>
    </citation>
    <scope>NUCLEOTIDE SEQUENCE [LARGE SCALE GENOMIC DNA]</scope>
    <source>
        <strain evidence="6">1408120.09</strain>
    </source>
</reference>
<evidence type="ECO:0000256" key="1">
    <source>
        <dbReference type="ARBA" id="ARBA00022737"/>
    </source>
</evidence>
<dbReference type="InterPro" id="IPR017871">
    <property type="entry name" value="ABC_transporter-like_CS"/>
</dbReference>
<dbReference type="PANTHER" id="PTHR19211">
    <property type="entry name" value="ATP-BINDING TRANSPORT PROTEIN-RELATED"/>
    <property type="match status" value="1"/>
</dbReference>
<keyword evidence="3" id="KW-0067">ATP-binding</keyword>
<dbReference type="InterPro" id="IPR003439">
    <property type="entry name" value="ABC_transporter-like_ATP-bd"/>
</dbReference>
<dbReference type="SUPFAM" id="SSF52540">
    <property type="entry name" value="P-loop containing nucleoside triphosphate hydrolases"/>
    <property type="match status" value="2"/>
</dbReference>
<dbReference type="PROSITE" id="PS50893">
    <property type="entry name" value="ABC_TRANSPORTER_2"/>
    <property type="match status" value="2"/>
</dbReference>
<feature type="domain" description="ABC transporter" evidence="5">
    <location>
        <begin position="497"/>
        <end position="722"/>
    </location>
</feature>
<keyword evidence="1" id="KW-0677">Repeat</keyword>
<evidence type="ECO:0000313" key="7">
    <source>
        <dbReference type="Proteomes" id="UP000323597"/>
    </source>
</evidence>
<dbReference type="EMBL" id="CM017644">
    <property type="protein sequence ID" value="TYJ18384.1"/>
    <property type="molecule type" value="Genomic_DNA"/>
</dbReference>
<dbReference type="PANTHER" id="PTHR19211:SF14">
    <property type="entry name" value="ATP-BINDING CASSETTE SUB-FAMILY F MEMBER 1"/>
    <property type="match status" value="1"/>
</dbReference>
<evidence type="ECO:0000256" key="2">
    <source>
        <dbReference type="ARBA" id="ARBA00022741"/>
    </source>
</evidence>
<gene>
    <name evidence="6" type="ORF">E1A91_A09G119700v1</name>
</gene>
<dbReference type="CDD" id="cd03221">
    <property type="entry name" value="ABCF_EF-3"/>
    <property type="match status" value="2"/>
</dbReference>
<keyword evidence="7" id="KW-1185">Reference proteome</keyword>
<dbReference type="Proteomes" id="UP000323597">
    <property type="component" value="Chromosome A09"/>
</dbReference>
<dbReference type="GO" id="GO:0016887">
    <property type="term" value="F:ATP hydrolysis activity"/>
    <property type="evidence" value="ECO:0007669"/>
    <property type="project" value="InterPro"/>
</dbReference>
<dbReference type="GO" id="GO:0005524">
    <property type="term" value="F:ATP binding"/>
    <property type="evidence" value="ECO:0007669"/>
    <property type="project" value="UniProtKB-KW"/>
</dbReference>
<organism evidence="6 7">
    <name type="scientific">Gossypium mustelinum</name>
    <name type="common">Cotton</name>
    <name type="synonym">Gossypium caicoense</name>
    <dbReference type="NCBI Taxonomy" id="34275"/>
    <lineage>
        <taxon>Eukaryota</taxon>
        <taxon>Viridiplantae</taxon>
        <taxon>Streptophyta</taxon>
        <taxon>Embryophyta</taxon>
        <taxon>Tracheophyta</taxon>
        <taxon>Spermatophyta</taxon>
        <taxon>Magnoliopsida</taxon>
        <taxon>eudicotyledons</taxon>
        <taxon>Gunneridae</taxon>
        <taxon>Pentapetalae</taxon>
        <taxon>rosids</taxon>
        <taxon>malvids</taxon>
        <taxon>Malvales</taxon>
        <taxon>Malvaceae</taxon>
        <taxon>Malvoideae</taxon>
        <taxon>Gossypium</taxon>
    </lineage>
</organism>
<feature type="compositionally biased region" description="Basic and acidic residues" evidence="4">
    <location>
        <begin position="18"/>
        <end position="27"/>
    </location>
</feature>
<dbReference type="InterPro" id="IPR003593">
    <property type="entry name" value="AAA+_ATPase"/>
</dbReference>
<accession>A0A5D2XWR0</accession>
<feature type="compositionally biased region" description="Basic and acidic residues" evidence="4">
    <location>
        <begin position="105"/>
        <end position="117"/>
    </location>
</feature>
<dbReference type="NCBIfam" id="NF000355">
    <property type="entry name" value="ribo_prot_ABC_F"/>
    <property type="match status" value="1"/>
</dbReference>
<dbReference type="InterPro" id="IPR050611">
    <property type="entry name" value="ABCF"/>
</dbReference>
<feature type="compositionally biased region" description="Acidic residues" evidence="4">
    <location>
        <begin position="71"/>
        <end position="87"/>
    </location>
</feature>
<evidence type="ECO:0000259" key="5">
    <source>
        <dbReference type="PROSITE" id="PS50893"/>
    </source>
</evidence>